<dbReference type="AlphaFoldDB" id="K1TM04"/>
<comment type="caution">
    <text evidence="1">The sequence shown here is derived from an EMBL/GenBank/DDBJ whole genome shotgun (WGS) entry which is preliminary data.</text>
</comment>
<dbReference type="EMBL" id="AJWY01005059">
    <property type="protein sequence ID" value="EKC70663.1"/>
    <property type="molecule type" value="Genomic_DNA"/>
</dbReference>
<sequence length="24" mass="2817">MSKTEELKELVSKLYSTHHLEKGE</sequence>
<proteinExistence type="predicted"/>
<organism evidence="1">
    <name type="scientific">human gut metagenome</name>
    <dbReference type="NCBI Taxonomy" id="408170"/>
    <lineage>
        <taxon>unclassified sequences</taxon>
        <taxon>metagenomes</taxon>
        <taxon>organismal metagenomes</taxon>
    </lineage>
</organism>
<accession>K1TM04</accession>
<name>K1TM04_9ZZZZ</name>
<gene>
    <name evidence="1" type="ORF">LEA_07665</name>
</gene>
<reference evidence="1" key="1">
    <citation type="journal article" date="2013" name="Environ. Microbiol.">
        <title>Microbiota from the distal guts of lean and obese adolescents exhibit partial functional redundancy besides clear differences in community structure.</title>
        <authorList>
            <person name="Ferrer M."/>
            <person name="Ruiz A."/>
            <person name="Lanza F."/>
            <person name="Haange S.B."/>
            <person name="Oberbach A."/>
            <person name="Till H."/>
            <person name="Bargiela R."/>
            <person name="Campoy C."/>
            <person name="Segura M.T."/>
            <person name="Richter M."/>
            <person name="von Bergen M."/>
            <person name="Seifert J."/>
            <person name="Suarez A."/>
        </authorList>
    </citation>
    <scope>NUCLEOTIDE SEQUENCE</scope>
</reference>
<feature type="non-terminal residue" evidence="1">
    <location>
        <position position="24"/>
    </location>
</feature>
<evidence type="ECO:0000313" key="1">
    <source>
        <dbReference type="EMBL" id="EKC70663.1"/>
    </source>
</evidence>
<protein>
    <submittedName>
        <fullName evidence="1">Uncharacterized protein</fullName>
    </submittedName>
</protein>